<dbReference type="Pfam" id="PF11938">
    <property type="entry name" value="DUF3456"/>
    <property type="match status" value="1"/>
</dbReference>
<dbReference type="AlphaFoldDB" id="A0A914VQM4"/>
<evidence type="ECO:0000259" key="1">
    <source>
        <dbReference type="Pfam" id="PF11938"/>
    </source>
</evidence>
<evidence type="ECO:0000313" key="3">
    <source>
        <dbReference type="WBParaSite" id="PSAMB.scaffold23658size417.g38967.t1"/>
    </source>
</evidence>
<reference evidence="3" key="1">
    <citation type="submission" date="2022-11" db="UniProtKB">
        <authorList>
            <consortium name="WormBaseParasite"/>
        </authorList>
    </citation>
    <scope>IDENTIFICATION</scope>
</reference>
<proteinExistence type="predicted"/>
<dbReference type="WBParaSite" id="PSAMB.scaffold23658size417.g38967.t1">
    <property type="protein sequence ID" value="PSAMB.scaffold23658size417.g38967.t1"/>
    <property type="gene ID" value="PSAMB.scaffold23658size417.g38967"/>
</dbReference>
<dbReference type="InterPro" id="IPR021852">
    <property type="entry name" value="DUF3456"/>
</dbReference>
<sequence>MHFAGGNTDWEERNLGKFAKSETRLVEVMEHVCRNRDLPAELEGLGTGKDTEHR</sequence>
<accession>A0A914VQM4</accession>
<dbReference type="Proteomes" id="UP000887566">
    <property type="component" value="Unplaced"/>
</dbReference>
<name>A0A914VQM4_9BILA</name>
<feature type="domain" description="DUF3456" evidence="1">
    <location>
        <begin position="13"/>
        <end position="35"/>
    </location>
</feature>
<protein>
    <submittedName>
        <fullName evidence="3">DUF3456 domain-containing protein</fullName>
    </submittedName>
</protein>
<keyword evidence="2" id="KW-1185">Reference proteome</keyword>
<organism evidence="2 3">
    <name type="scientific">Plectus sambesii</name>
    <dbReference type="NCBI Taxonomy" id="2011161"/>
    <lineage>
        <taxon>Eukaryota</taxon>
        <taxon>Metazoa</taxon>
        <taxon>Ecdysozoa</taxon>
        <taxon>Nematoda</taxon>
        <taxon>Chromadorea</taxon>
        <taxon>Plectida</taxon>
        <taxon>Plectina</taxon>
        <taxon>Plectoidea</taxon>
        <taxon>Plectidae</taxon>
        <taxon>Plectus</taxon>
    </lineage>
</organism>
<evidence type="ECO:0000313" key="2">
    <source>
        <dbReference type="Proteomes" id="UP000887566"/>
    </source>
</evidence>